<keyword evidence="1" id="KW-1133">Transmembrane helix</keyword>
<protein>
    <submittedName>
        <fullName evidence="2">Uncharacterized protein</fullName>
    </submittedName>
</protein>
<evidence type="ECO:0000256" key="1">
    <source>
        <dbReference type="SAM" id="Phobius"/>
    </source>
</evidence>
<accession>R0KDI5</accession>
<dbReference type="AlphaFoldDB" id="R0KDI5"/>
<name>R0KDI5_ANAPL</name>
<evidence type="ECO:0000313" key="2">
    <source>
        <dbReference type="EMBL" id="EOB08062.1"/>
    </source>
</evidence>
<dbReference type="EMBL" id="KB742479">
    <property type="protein sequence ID" value="EOB08062.1"/>
    <property type="molecule type" value="Genomic_DNA"/>
</dbReference>
<organism evidence="2 3">
    <name type="scientific">Anas platyrhynchos</name>
    <name type="common">Mallard</name>
    <name type="synonym">Anas boschas</name>
    <dbReference type="NCBI Taxonomy" id="8839"/>
    <lineage>
        <taxon>Eukaryota</taxon>
        <taxon>Metazoa</taxon>
        <taxon>Chordata</taxon>
        <taxon>Craniata</taxon>
        <taxon>Vertebrata</taxon>
        <taxon>Euteleostomi</taxon>
        <taxon>Archelosauria</taxon>
        <taxon>Archosauria</taxon>
        <taxon>Dinosauria</taxon>
        <taxon>Saurischia</taxon>
        <taxon>Theropoda</taxon>
        <taxon>Coelurosauria</taxon>
        <taxon>Aves</taxon>
        <taxon>Neognathae</taxon>
        <taxon>Galloanserae</taxon>
        <taxon>Anseriformes</taxon>
        <taxon>Anatidae</taxon>
        <taxon>Anatinae</taxon>
        <taxon>Anas</taxon>
    </lineage>
</organism>
<feature type="transmembrane region" description="Helical" evidence="1">
    <location>
        <begin position="16"/>
        <end position="35"/>
    </location>
</feature>
<reference evidence="3" key="1">
    <citation type="journal article" date="2013" name="Nat. Genet.">
        <title>The duck genome and transcriptome provide insight into an avian influenza virus reservoir species.</title>
        <authorList>
            <person name="Huang Y."/>
            <person name="Li Y."/>
            <person name="Burt D.W."/>
            <person name="Chen H."/>
            <person name="Zhang Y."/>
            <person name="Qian W."/>
            <person name="Kim H."/>
            <person name="Gan S."/>
            <person name="Zhao Y."/>
            <person name="Li J."/>
            <person name="Yi K."/>
            <person name="Feng H."/>
            <person name="Zhu P."/>
            <person name="Li B."/>
            <person name="Liu Q."/>
            <person name="Fairley S."/>
            <person name="Magor K.E."/>
            <person name="Du Z."/>
            <person name="Hu X."/>
            <person name="Goodman L."/>
            <person name="Tafer H."/>
            <person name="Vignal A."/>
            <person name="Lee T."/>
            <person name="Kim K.W."/>
            <person name="Sheng Z."/>
            <person name="An Y."/>
            <person name="Searle S."/>
            <person name="Herrero J."/>
            <person name="Groenen M.A."/>
            <person name="Crooijmans R.P."/>
            <person name="Faraut T."/>
            <person name="Cai Q."/>
            <person name="Webster R.G."/>
            <person name="Aldridge J.R."/>
            <person name="Warren W.C."/>
            <person name="Bartschat S."/>
            <person name="Kehr S."/>
            <person name="Marz M."/>
            <person name="Stadler P.F."/>
            <person name="Smith J."/>
            <person name="Kraus R.H."/>
            <person name="Zhao Y."/>
            <person name="Ren L."/>
            <person name="Fei J."/>
            <person name="Morisson M."/>
            <person name="Kaiser P."/>
            <person name="Griffin D.K."/>
            <person name="Rao M."/>
            <person name="Pitel F."/>
            <person name="Wang J."/>
            <person name="Li N."/>
        </authorList>
    </citation>
    <scope>NUCLEOTIDE SEQUENCE [LARGE SCALE GENOMIC DNA]</scope>
</reference>
<dbReference type="Proteomes" id="UP000296049">
    <property type="component" value="Unassembled WGS sequence"/>
</dbReference>
<keyword evidence="1" id="KW-0472">Membrane</keyword>
<sequence>MSTKAKQKQWFLQKTFMPIFLTVHYVTMYITGFGWSTSDLLLPTCVGKETEAAITPKVPPNQLPTTTISEQKVRRVSRSRSEIQSLDILEFYCPRLATSLLPKKSDVLATVRERAGAAQTGDEHLPSMLWAEGGGGREKHSPDLRSFQVTFKKIKPQVLSPCTDSPTSATLTCAKIPQTIPEGKFCQCAANARLTGRQLLRASQGEKTCQVQYIHSGEIGRTLYERVPSSCPTCTNTNRTSGPACCYGAWYTIVWEPPLVLSSQLALWDGWLYMNRQAQPQRALCVFTQTPLMTEQHFTPCRYRANSTTHLFFTACQTLSKGEFPHQRRPRNVSKPVTVPGLWERKRMREQQGSWRTHTVTVVAQGSLLSRGTEVTSPQLSHGVGLPGWGCPCGSRAAAGPGQPWAAHASARPRLQGPSEPLVAINKPLCKKPEVPMWGYVLDKPLNTLLMCLCPQKMRGDTLHKAGSLLYSTARKLKENPVPYDMKDPSGKTVVLYAKLLQNVLSSLSRPFSEPDFCRSYPLMRQRQEEFIWFNTGKQEYLDLVIAYVLAPFFPLILLYKR</sequence>
<feature type="transmembrane region" description="Helical" evidence="1">
    <location>
        <begin position="541"/>
        <end position="560"/>
    </location>
</feature>
<evidence type="ECO:0000313" key="3">
    <source>
        <dbReference type="Proteomes" id="UP000296049"/>
    </source>
</evidence>
<proteinExistence type="predicted"/>
<gene>
    <name evidence="2" type="ORF">Anapl_00295</name>
</gene>
<keyword evidence="3" id="KW-1185">Reference proteome</keyword>
<keyword evidence="1" id="KW-0812">Transmembrane</keyword>